<reference evidence="2 3" key="1">
    <citation type="submission" date="2021-03" db="EMBL/GenBank/DDBJ databases">
        <title>Genomic Encyclopedia of Type Strains, Phase IV (KMG-IV): sequencing the most valuable type-strain genomes for metagenomic binning, comparative biology and taxonomic classification.</title>
        <authorList>
            <person name="Goeker M."/>
        </authorList>
    </citation>
    <scope>NUCLEOTIDE SEQUENCE [LARGE SCALE GENOMIC DNA]</scope>
    <source>
        <strain evidence="2 3">DSM 24004</strain>
    </source>
</reference>
<protein>
    <recommendedName>
        <fullName evidence="4">Abortive infection protein</fullName>
    </recommendedName>
</protein>
<keyword evidence="1" id="KW-0472">Membrane</keyword>
<keyword evidence="1" id="KW-0812">Transmembrane</keyword>
<proteinExistence type="predicted"/>
<keyword evidence="1" id="KW-1133">Transmembrane helix</keyword>
<name>A0ABS4GD40_9FIRM</name>
<sequence>MGSWSPSILNNSNIFKEILHEIGGGILSGWYFIYIQEKSGISWIPILIHAILDYSYLFFEPLVAIATLIYYIKLSKNHKKKEKEDPFPRMILIALLTAHSPCLPNFGLCY</sequence>
<feature type="transmembrane region" description="Helical" evidence="1">
    <location>
        <begin position="54"/>
        <end position="72"/>
    </location>
</feature>
<gene>
    <name evidence="2" type="ORF">J2Z76_001471</name>
</gene>
<dbReference type="RefSeq" id="WP_209511332.1">
    <property type="nucleotide sequence ID" value="NZ_JAGGKS010000003.1"/>
</dbReference>
<evidence type="ECO:0000313" key="2">
    <source>
        <dbReference type="EMBL" id="MBP1925612.1"/>
    </source>
</evidence>
<evidence type="ECO:0000313" key="3">
    <source>
        <dbReference type="Proteomes" id="UP001519342"/>
    </source>
</evidence>
<comment type="caution">
    <text evidence="2">The sequence shown here is derived from an EMBL/GenBank/DDBJ whole genome shotgun (WGS) entry which is preliminary data.</text>
</comment>
<dbReference type="Proteomes" id="UP001519342">
    <property type="component" value="Unassembled WGS sequence"/>
</dbReference>
<accession>A0ABS4GD40</accession>
<evidence type="ECO:0000256" key="1">
    <source>
        <dbReference type="SAM" id="Phobius"/>
    </source>
</evidence>
<keyword evidence="3" id="KW-1185">Reference proteome</keyword>
<evidence type="ECO:0008006" key="4">
    <source>
        <dbReference type="Google" id="ProtNLM"/>
    </source>
</evidence>
<dbReference type="EMBL" id="JAGGKS010000003">
    <property type="protein sequence ID" value="MBP1925612.1"/>
    <property type="molecule type" value="Genomic_DNA"/>
</dbReference>
<organism evidence="2 3">
    <name type="scientific">Sedimentibacter acidaminivorans</name>
    <dbReference type="NCBI Taxonomy" id="913099"/>
    <lineage>
        <taxon>Bacteria</taxon>
        <taxon>Bacillati</taxon>
        <taxon>Bacillota</taxon>
        <taxon>Tissierellia</taxon>
        <taxon>Sedimentibacter</taxon>
    </lineage>
</organism>